<proteinExistence type="predicted"/>
<dbReference type="AlphaFoldDB" id="A0ABD2I770"/>
<organism evidence="2 3">
    <name type="scientific">Heterodera schachtii</name>
    <name type="common">Sugarbeet cyst nematode worm</name>
    <name type="synonym">Tylenchus schachtii</name>
    <dbReference type="NCBI Taxonomy" id="97005"/>
    <lineage>
        <taxon>Eukaryota</taxon>
        <taxon>Metazoa</taxon>
        <taxon>Ecdysozoa</taxon>
        <taxon>Nematoda</taxon>
        <taxon>Chromadorea</taxon>
        <taxon>Rhabditida</taxon>
        <taxon>Tylenchina</taxon>
        <taxon>Tylenchomorpha</taxon>
        <taxon>Tylenchoidea</taxon>
        <taxon>Heteroderidae</taxon>
        <taxon>Heteroderinae</taxon>
        <taxon>Heterodera</taxon>
    </lineage>
</organism>
<feature type="compositionally biased region" description="Basic and acidic residues" evidence="1">
    <location>
        <begin position="336"/>
        <end position="352"/>
    </location>
</feature>
<dbReference type="EMBL" id="JBICCN010000365">
    <property type="protein sequence ID" value="KAL3073670.1"/>
    <property type="molecule type" value="Genomic_DNA"/>
</dbReference>
<protein>
    <submittedName>
        <fullName evidence="2">Uncharacterized protein</fullName>
    </submittedName>
</protein>
<reference evidence="2 3" key="1">
    <citation type="submission" date="2024-10" db="EMBL/GenBank/DDBJ databases">
        <authorList>
            <person name="Kim D."/>
        </authorList>
    </citation>
    <scope>NUCLEOTIDE SEQUENCE [LARGE SCALE GENOMIC DNA]</scope>
    <source>
        <strain evidence="2">Taebaek</strain>
    </source>
</reference>
<sequence>MPIHQRFPRGIPSSSLSPSPFFPRADNCSDCPVRAPPIVPCPIRAPPVVPCPIRAPPVVPCPIRAPPVVPCPIRAPPVVPCPIREPPVRCIPCRRSAPPMPCRVADVSVPDARPSPIPAAPHFCAVPPFVPSQHFDHFRAVPFCAVPYFVPFPHLCRPNILTIFVPSHFVPSPILCRSPICAVPHLCRPPFLCRPPICAVPHFVPSPPFPLRFNYPTISPPQLTAKRPPPIAPALAKSGPLPANKLPSDIARSIASRFPDSPSSSRPPRLSTDRGKDKVVPRPGTPCAQQRPGLRQQIVKLLKQRKLFVPQPIFKMKRTTRSASRAPPNTNEVEEEEKKEKTPPKKSDQRFSDRTDIHFLVIRTLSPSEQTEVQFLGSTPTSEKSDPVTLSPETQKLLAKLKASEIKVQAKQLKKAINCVEQTVKTNQNADLLQTTNALKKFNEIRETTPDQPNFHSNFAPEIDNGFLEKLTTLEDERSEIWSNAVKECKKQEERRVRSVELQTNNILESVAKAIRAEDFNRKILEELLKTVQSTTYATRAARDKTIICAQKLQNNLLHQRRFLTAQERTATFIRKTFGLPTGTKEVGNSGATTSADGQQ</sequence>
<feature type="region of interest" description="Disordered" evidence="1">
    <location>
        <begin position="221"/>
        <end position="242"/>
    </location>
</feature>
<feature type="compositionally biased region" description="Basic and acidic residues" evidence="1">
    <location>
        <begin position="271"/>
        <end position="280"/>
    </location>
</feature>
<name>A0ABD2I770_HETSC</name>
<evidence type="ECO:0000313" key="2">
    <source>
        <dbReference type="EMBL" id="KAL3073670.1"/>
    </source>
</evidence>
<feature type="region of interest" description="Disordered" evidence="1">
    <location>
        <begin position="255"/>
        <end position="295"/>
    </location>
</feature>
<keyword evidence="3" id="KW-1185">Reference proteome</keyword>
<feature type="region of interest" description="Disordered" evidence="1">
    <location>
        <begin position="315"/>
        <end position="352"/>
    </location>
</feature>
<gene>
    <name evidence="2" type="ORF">niasHS_017267</name>
</gene>
<accession>A0ABD2I770</accession>
<evidence type="ECO:0000313" key="3">
    <source>
        <dbReference type="Proteomes" id="UP001620645"/>
    </source>
</evidence>
<feature type="compositionally biased region" description="Low complexity" evidence="1">
    <location>
        <begin position="256"/>
        <end position="270"/>
    </location>
</feature>
<evidence type="ECO:0000256" key="1">
    <source>
        <dbReference type="SAM" id="MobiDB-lite"/>
    </source>
</evidence>
<dbReference type="Proteomes" id="UP001620645">
    <property type="component" value="Unassembled WGS sequence"/>
</dbReference>
<comment type="caution">
    <text evidence="2">The sequence shown here is derived from an EMBL/GenBank/DDBJ whole genome shotgun (WGS) entry which is preliminary data.</text>
</comment>